<dbReference type="InterPro" id="IPR013328">
    <property type="entry name" value="6PGD_dom2"/>
</dbReference>
<feature type="domain" description="6-phosphogluconate dehydrogenase NADP-binding" evidence="3">
    <location>
        <begin position="8"/>
        <end position="164"/>
    </location>
</feature>
<dbReference type="InterPro" id="IPR015815">
    <property type="entry name" value="HIBADH-related"/>
</dbReference>
<dbReference type="InterPro" id="IPR006115">
    <property type="entry name" value="6PGDH_NADP-bd"/>
</dbReference>
<dbReference type="Pfam" id="PF14833">
    <property type="entry name" value="NAD_binding_11"/>
    <property type="match status" value="1"/>
</dbReference>
<evidence type="ECO:0000256" key="1">
    <source>
        <dbReference type="ARBA" id="ARBA00023002"/>
    </source>
</evidence>
<name>F8UHZ9_9ZZZZ</name>
<dbReference type="PIRSF" id="PIRSF000103">
    <property type="entry name" value="HIBADH"/>
    <property type="match status" value="1"/>
</dbReference>
<dbReference type="SUPFAM" id="SSF48179">
    <property type="entry name" value="6-phosphogluconate dehydrogenase C-terminal domain-like"/>
    <property type="match status" value="1"/>
</dbReference>
<protein>
    <submittedName>
        <fullName evidence="5">6-phosphogluconate dehydrogenase NAD-binding domain-containing protein</fullName>
        <ecNumber evidence="5">1.1.-.-</ecNumber>
    </submittedName>
</protein>
<dbReference type="PANTHER" id="PTHR43580">
    <property type="entry name" value="OXIDOREDUCTASE GLYR1-RELATED"/>
    <property type="match status" value="1"/>
</dbReference>
<dbReference type="Gene3D" id="3.40.50.720">
    <property type="entry name" value="NAD(P)-binding Rossmann-like Domain"/>
    <property type="match status" value="1"/>
</dbReference>
<dbReference type="Pfam" id="PF03446">
    <property type="entry name" value="NAD_binding_2"/>
    <property type="match status" value="1"/>
</dbReference>
<gene>
    <name evidence="5" type="ORF">LDC_03676</name>
</gene>
<keyword evidence="1 5" id="KW-0560">Oxidoreductase</keyword>
<evidence type="ECO:0000313" key="5">
    <source>
        <dbReference type="EMBL" id="AEI30656.1"/>
    </source>
</evidence>
<dbReference type="SUPFAM" id="SSF51735">
    <property type="entry name" value="NAD(P)-binding Rossmann-fold domains"/>
    <property type="match status" value="1"/>
</dbReference>
<dbReference type="InterPro" id="IPR029154">
    <property type="entry name" value="HIBADH-like_NADP-bd"/>
</dbReference>
<dbReference type="EMBL" id="JF805276">
    <property type="protein sequence ID" value="AEI30656.1"/>
    <property type="molecule type" value="Genomic_DNA"/>
</dbReference>
<sequence length="289" mass="30126">MEGSANMKVAFFGTGLMGSGFVRRMRACGHEVNVWNRSAAKALALQDVGATAFDDPAAALAGAERLHVSLADDASVDAVLEPLAAVIASGTCIVDHTTTAVTPTAERVARWRARGRSFVHAPVFMGPANALEGSGLMLLSCPQAQHDALLPALQQMTGKVVHVGEAPERAAAFKLFGNLTLIGIIGVLGDVNRLAHAVGISTQDAFSLFEHFNPGQTLPARAARIVSADVTRPSFELAMARKDVRLMIEEARRGGLELPVMAGVAAVFDAALARGEGALDVVAAARIAT</sequence>
<feature type="domain" description="3-hydroxyisobutyrate dehydrogenase-like NAD-binding" evidence="4">
    <location>
        <begin position="171"/>
        <end position="286"/>
    </location>
</feature>
<dbReference type="PANTHER" id="PTHR43580:SF2">
    <property type="entry name" value="CYTOKINE-LIKE NUCLEAR FACTOR N-PAC"/>
    <property type="match status" value="1"/>
</dbReference>
<dbReference type="GO" id="GO:0051287">
    <property type="term" value="F:NAD binding"/>
    <property type="evidence" value="ECO:0007669"/>
    <property type="project" value="InterPro"/>
</dbReference>
<evidence type="ECO:0000256" key="2">
    <source>
        <dbReference type="ARBA" id="ARBA00023027"/>
    </source>
</evidence>
<dbReference type="AlphaFoldDB" id="F8UHZ9"/>
<accession>F8UHZ9</accession>
<proteinExistence type="predicted"/>
<evidence type="ECO:0000259" key="3">
    <source>
        <dbReference type="Pfam" id="PF03446"/>
    </source>
</evidence>
<dbReference type="InterPro" id="IPR036291">
    <property type="entry name" value="NAD(P)-bd_dom_sf"/>
</dbReference>
<dbReference type="GO" id="GO:0016491">
    <property type="term" value="F:oxidoreductase activity"/>
    <property type="evidence" value="ECO:0007669"/>
    <property type="project" value="UniProtKB-KW"/>
</dbReference>
<evidence type="ECO:0000259" key="4">
    <source>
        <dbReference type="Pfam" id="PF14833"/>
    </source>
</evidence>
<dbReference type="Gene3D" id="1.10.1040.10">
    <property type="entry name" value="N-(1-d-carboxylethyl)-l-norvaline Dehydrogenase, domain 2"/>
    <property type="match status" value="1"/>
</dbReference>
<organism evidence="5">
    <name type="scientific">uncultured microorganism</name>
    <dbReference type="NCBI Taxonomy" id="358574"/>
    <lineage>
        <taxon>unclassified sequences</taxon>
        <taxon>environmental samples</taxon>
    </lineage>
</organism>
<keyword evidence="2" id="KW-0520">NAD</keyword>
<dbReference type="GO" id="GO:0050661">
    <property type="term" value="F:NADP binding"/>
    <property type="evidence" value="ECO:0007669"/>
    <property type="project" value="InterPro"/>
</dbReference>
<dbReference type="InterPro" id="IPR051265">
    <property type="entry name" value="HIBADH-related_NP60_sf"/>
</dbReference>
<dbReference type="InterPro" id="IPR008927">
    <property type="entry name" value="6-PGluconate_DH-like_C_sf"/>
</dbReference>
<reference evidence="5" key="1">
    <citation type="submission" date="2011-04" db="EMBL/GenBank/DDBJ databases">
        <title>Taxonomic and functional metagenomic profiling of the microbial community in the anoxic sediment of a brackish shallow lake (Laguna de Carrizo Central Spain).</title>
        <authorList>
            <consortium name="CONSOLIDER consortium CSD2007-00005"/>
            <person name="Guazzaroni M.-E."/>
            <person name="Richter M."/>
            <person name="Garcia-Salamanca A."/>
            <person name="Yarza P."/>
            <person name="Ferrer M."/>
        </authorList>
    </citation>
    <scope>NUCLEOTIDE SEQUENCE</scope>
</reference>
<dbReference type="EC" id="1.1.-.-" evidence="5"/>